<keyword evidence="1" id="KW-0812">Transmembrane</keyword>
<comment type="caution">
    <text evidence="2">The sequence shown here is derived from an EMBL/GenBank/DDBJ whole genome shotgun (WGS) entry which is preliminary data.</text>
</comment>
<protein>
    <submittedName>
        <fullName evidence="2">ABC transporter</fullName>
    </submittedName>
</protein>
<keyword evidence="3" id="KW-1185">Reference proteome</keyword>
<dbReference type="GO" id="GO:0005886">
    <property type="term" value="C:plasma membrane"/>
    <property type="evidence" value="ECO:0007669"/>
    <property type="project" value="UniProtKB-SubCell"/>
</dbReference>
<feature type="transmembrane region" description="Helical" evidence="1">
    <location>
        <begin position="62"/>
        <end position="84"/>
    </location>
</feature>
<keyword evidence="1" id="KW-0472">Membrane</keyword>
<dbReference type="Proteomes" id="UP001320159">
    <property type="component" value="Unassembled WGS sequence"/>
</dbReference>
<dbReference type="Pfam" id="PF12679">
    <property type="entry name" value="ABC2_membrane_2"/>
    <property type="match status" value="1"/>
</dbReference>
<evidence type="ECO:0000313" key="2">
    <source>
        <dbReference type="EMBL" id="MCD1295241.1"/>
    </source>
</evidence>
<reference evidence="2 3" key="1">
    <citation type="submission" date="2017-11" db="EMBL/GenBank/DDBJ databases">
        <title>Isolation and Characterization of Family Methanocellaceae Species from Potential Methane Hydrate Area Offshore Southwestern Taiwan.</title>
        <authorList>
            <person name="Zhang W.-L."/>
            <person name="Chen W.-C."/>
            <person name="Lai M.-C."/>
            <person name="Chen S.-C."/>
        </authorList>
    </citation>
    <scope>NUCLEOTIDE SEQUENCE [LARGE SCALE GENOMIC DNA]</scope>
    <source>
        <strain evidence="2 3">CWC-04</strain>
    </source>
</reference>
<feature type="transmembrane region" description="Helical" evidence="1">
    <location>
        <begin position="145"/>
        <end position="170"/>
    </location>
</feature>
<gene>
    <name evidence="2" type="ORF">CUJ83_09545</name>
</gene>
<dbReference type="AlphaFoldDB" id="A0AAP2W7N5"/>
<feature type="transmembrane region" description="Helical" evidence="1">
    <location>
        <begin position="208"/>
        <end position="228"/>
    </location>
</feature>
<feature type="transmembrane region" description="Helical" evidence="1">
    <location>
        <begin position="105"/>
        <end position="133"/>
    </location>
</feature>
<feature type="transmembrane region" description="Helical" evidence="1">
    <location>
        <begin position="182"/>
        <end position="202"/>
    </location>
</feature>
<organism evidence="2 3">
    <name type="scientific">Methanooceanicella nereidis</name>
    <dbReference type="NCBI Taxonomy" id="2052831"/>
    <lineage>
        <taxon>Archaea</taxon>
        <taxon>Methanobacteriati</taxon>
        <taxon>Methanobacteriota</taxon>
        <taxon>Stenosarchaea group</taxon>
        <taxon>Methanomicrobia</taxon>
        <taxon>Methanocellales</taxon>
        <taxon>Methanocellaceae</taxon>
        <taxon>Methanooceanicella</taxon>
    </lineage>
</organism>
<dbReference type="EMBL" id="PGCK01000007">
    <property type="protein sequence ID" value="MCD1295241.1"/>
    <property type="molecule type" value="Genomic_DNA"/>
</dbReference>
<evidence type="ECO:0000256" key="1">
    <source>
        <dbReference type="SAM" id="Phobius"/>
    </source>
</evidence>
<dbReference type="RefSeq" id="WP_230742093.1">
    <property type="nucleotide sequence ID" value="NZ_PGCK01000007.1"/>
</dbReference>
<name>A0AAP2W7N5_9EURY</name>
<keyword evidence="1" id="KW-1133">Transmembrane helix</keyword>
<proteinExistence type="predicted"/>
<accession>A0AAP2W7N5</accession>
<feature type="transmembrane region" description="Helical" evidence="1">
    <location>
        <begin position="27"/>
        <end position="50"/>
    </location>
</feature>
<sequence length="242" mass="26270">MVSVIGDLARKEILSYYRSKPAIIRNILMLAIFSVVPIQQIHAVLVSGGYTASALTGALEYLLLFASFYAVVVSSTISAMAFPLEKDQKTIEHLLSLPLTDGEIFLGKVFAAVISGLLSLAFIFSIIVGYTFFADGSRIVWDSGLLTPSLILVVFLLAPMVVVLSVFLIVAVSGFVSSTNEAYMSSFVVLGVLLGLIFAKAYLPVEPLIFNLLLLAVLLTAIFLAYFISVKTFNRERLISRA</sequence>
<evidence type="ECO:0000313" key="3">
    <source>
        <dbReference type="Proteomes" id="UP001320159"/>
    </source>
</evidence>
<dbReference type="GO" id="GO:0140359">
    <property type="term" value="F:ABC-type transporter activity"/>
    <property type="evidence" value="ECO:0007669"/>
    <property type="project" value="InterPro"/>
</dbReference>